<proteinExistence type="predicted"/>
<evidence type="ECO:0000313" key="2">
    <source>
        <dbReference type="Proteomes" id="UP000475862"/>
    </source>
</evidence>
<keyword evidence="2" id="KW-1185">Reference proteome</keyword>
<dbReference type="Proteomes" id="UP000475862">
    <property type="component" value="Unassembled WGS sequence"/>
</dbReference>
<protein>
    <submittedName>
        <fullName evidence="1">Uncharacterized protein</fullName>
    </submittedName>
</protein>
<dbReference type="AlphaFoldDB" id="A0A6G0TZ23"/>
<organism evidence="1 2">
    <name type="scientific">Aphis glycines</name>
    <name type="common">Soybean aphid</name>
    <dbReference type="NCBI Taxonomy" id="307491"/>
    <lineage>
        <taxon>Eukaryota</taxon>
        <taxon>Metazoa</taxon>
        <taxon>Ecdysozoa</taxon>
        <taxon>Arthropoda</taxon>
        <taxon>Hexapoda</taxon>
        <taxon>Insecta</taxon>
        <taxon>Pterygota</taxon>
        <taxon>Neoptera</taxon>
        <taxon>Paraneoptera</taxon>
        <taxon>Hemiptera</taxon>
        <taxon>Sternorrhyncha</taxon>
        <taxon>Aphidomorpha</taxon>
        <taxon>Aphidoidea</taxon>
        <taxon>Aphididae</taxon>
        <taxon>Aphidini</taxon>
        <taxon>Aphis</taxon>
        <taxon>Aphis</taxon>
    </lineage>
</organism>
<gene>
    <name evidence="1" type="ORF">AGLY_004305</name>
</gene>
<comment type="caution">
    <text evidence="1">The sequence shown here is derived from an EMBL/GenBank/DDBJ whole genome shotgun (WGS) entry which is preliminary data.</text>
</comment>
<accession>A0A6G0TZ23</accession>
<reference evidence="1 2" key="1">
    <citation type="submission" date="2019-08" db="EMBL/GenBank/DDBJ databases">
        <title>The genome of the soybean aphid Biotype 1, its phylome, world population structure and adaptation to the North American continent.</title>
        <authorList>
            <person name="Giordano R."/>
            <person name="Donthu R.K."/>
            <person name="Hernandez A.G."/>
            <person name="Wright C.L."/>
            <person name="Zimin A.V."/>
        </authorList>
    </citation>
    <scope>NUCLEOTIDE SEQUENCE [LARGE SCALE GENOMIC DNA]</scope>
    <source>
        <tissue evidence="1">Whole aphids</tissue>
    </source>
</reference>
<evidence type="ECO:0000313" key="1">
    <source>
        <dbReference type="EMBL" id="KAE9541060.1"/>
    </source>
</evidence>
<name>A0A6G0TZ23_APHGL</name>
<dbReference type="EMBL" id="VYZN01000013">
    <property type="protein sequence ID" value="KAE9541060.1"/>
    <property type="molecule type" value="Genomic_DNA"/>
</dbReference>
<sequence length="179" mass="20247">MDDGAPTGPKTILRYFPERFRHHHADRIRHVRRPNTNKRTLAIRWRLGLTVCVWTCSRSLVCVRTCARVCEHGITALPIVGRVRVTWRKRELAVSITSSCGTTTLPARRAGECRRGNWSVLSVGSTVRSHISAAASLFTDLPRLRRSAFSANIKYSSDEYILSLCVSIVRLKCRRSAED</sequence>